<dbReference type="InterPro" id="IPR000330">
    <property type="entry name" value="SNF2_N"/>
</dbReference>
<dbReference type="Gene3D" id="3.40.50.300">
    <property type="entry name" value="P-loop containing nucleotide triphosphate hydrolases"/>
    <property type="match status" value="1"/>
</dbReference>
<keyword evidence="4" id="KW-0347">Helicase</keyword>
<dbReference type="Proteomes" id="UP001597338">
    <property type="component" value="Unassembled WGS sequence"/>
</dbReference>
<dbReference type="Gene3D" id="3.40.50.10810">
    <property type="entry name" value="Tandem AAA-ATPase domain"/>
    <property type="match status" value="1"/>
</dbReference>
<evidence type="ECO:0000256" key="1">
    <source>
        <dbReference type="ARBA" id="ARBA00022801"/>
    </source>
</evidence>
<dbReference type="SUPFAM" id="SSF52540">
    <property type="entry name" value="P-loop containing nucleoside triphosphate hydrolases"/>
    <property type="match status" value="2"/>
</dbReference>
<dbReference type="EC" id="3.6.4.-" evidence="4"/>
<dbReference type="InterPro" id="IPR049730">
    <property type="entry name" value="SNF2/RAD54-like_C"/>
</dbReference>
<feature type="domain" description="Helicase C-terminal" evidence="3">
    <location>
        <begin position="717"/>
        <end position="884"/>
    </location>
</feature>
<accession>A0ABW4V5D5</accession>
<proteinExistence type="predicted"/>
<evidence type="ECO:0000259" key="3">
    <source>
        <dbReference type="PROSITE" id="PS51194"/>
    </source>
</evidence>
<dbReference type="Pfam" id="PF00176">
    <property type="entry name" value="SNF2-rel_dom"/>
    <property type="match status" value="1"/>
</dbReference>
<keyword evidence="4" id="KW-0067">ATP-binding</keyword>
<dbReference type="PROSITE" id="PS51194">
    <property type="entry name" value="HELICASE_CTER"/>
    <property type="match status" value="1"/>
</dbReference>
<keyword evidence="1 4" id="KW-0378">Hydrolase</keyword>
<reference evidence="5" key="1">
    <citation type="journal article" date="2019" name="Int. J. Syst. Evol. Microbiol.">
        <title>The Global Catalogue of Microorganisms (GCM) 10K type strain sequencing project: providing services to taxonomists for standard genome sequencing and annotation.</title>
        <authorList>
            <consortium name="The Broad Institute Genomics Platform"/>
            <consortium name="The Broad Institute Genome Sequencing Center for Infectious Disease"/>
            <person name="Wu L."/>
            <person name="Ma J."/>
        </authorList>
    </citation>
    <scope>NUCLEOTIDE SEQUENCE [LARGE SCALE GENOMIC DNA]</scope>
    <source>
        <strain evidence="5">CCM 7043</strain>
    </source>
</reference>
<dbReference type="InterPro" id="IPR014001">
    <property type="entry name" value="Helicase_ATP-bd"/>
</dbReference>
<gene>
    <name evidence="4" type="ORF">ACFSL2_06010</name>
</gene>
<keyword evidence="4" id="KW-0547">Nucleotide-binding</keyword>
<name>A0ABW4V5D5_9MICO</name>
<keyword evidence="5" id="KW-1185">Reference proteome</keyword>
<dbReference type="InterPro" id="IPR027417">
    <property type="entry name" value="P-loop_NTPase"/>
</dbReference>
<dbReference type="Pfam" id="PF00271">
    <property type="entry name" value="Helicase_C"/>
    <property type="match status" value="1"/>
</dbReference>
<feature type="domain" description="Helicase ATP-binding" evidence="2">
    <location>
        <begin position="380"/>
        <end position="593"/>
    </location>
</feature>
<organism evidence="4 5">
    <name type="scientific">Promicromonospora aerolata</name>
    <dbReference type="NCBI Taxonomy" id="195749"/>
    <lineage>
        <taxon>Bacteria</taxon>
        <taxon>Bacillati</taxon>
        <taxon>Actinomycetota</taxon>
        <taxon>Actinomycetes</taxon>
        <taxon>Micrococcales</taxon>
        <taxon>Promicromonosporaceae</taxon>
        <taxon>Promicromonospora</taxon>
    </lineage>
</organism>
<dbReference type="PROSITE" id="PS51192">
    <property type="entry name" value="HELICASE_ATP_BIND_1"/>
    <property type="match status" value="1"/>
</dbReference>
<dbReference type="InterPro" id="IPR050496">
    <property type="entry name" value="SNF2_RAD54_helicase_repair"/>
</dbReference>
<dbReference type="GO" id="GO:0016787">
    <property type="term" value="F:hydrolase activity"/>
    <property type="evidence" value="ECO:0007669"/>
    <property type="project" value="UniProtKB-KW"/>
</dbReference>
<evidence type="ECO:0000313" key="4">
    <source>
        <dbReference type="EMBL" id="MFD2025061.1"/>
    </source>
</evidence>
<evidence type="ECO:0000259" key="2">
    <source>
        <dbReference type="PROSITE" id="PS51192"/>
    </source>
</evidence>
<protein>
    <submittedName>
        <fullName evidence="4">DEAD/DEAH box helicase</fullName>
        <ecNumber evidence="4">3.6.4.-</ecNumber>
    </submittedName>
</protein>
<dbReference type="EMBL" id="JBHUHF010000001">
    <property type="protein sequence ID" value="MFD2025061.1"/>
    <property type="molecule type" value="Genomic_DNA"/>
</dbReference>
<dbReference type="RefSeq" id="WP_377196977.1">
    <property type="nucleotide sequence ID" value="NZ_JBHUHF010000001.1"/>
</dbReference>
<dbReference type="GO" id="GO:0004386">
    <property type="term" value="F:helicase activity"/>
    <property type="evidence" value="ECO:0007669"/>
    <property type="project" value="UniProtKB-KW"/>
</dbReference>
<dbReference type="PANTHER" id="PTHR45629:SF7">
    <property type="entry name" value="DNA EXCISION REPAIR PROTEIN ERCC-6-RELATED"/>
    <property type="match status" value="1"/>
</dbReference>
<comment type="caution">
    <text evidence="4">The sequence shown here is derived from an EMBL/GenBank/DDBJ whole genome shotgun (WGS) entry which is preliminary data.</text>
</comment>
<evidence type="ECO:0000313" key="5">
    <source>
        <dbReference type="Proteomes" id="UP001597338"/>
    </source>
</evidence>
<dbReference type="SMART" id="SM00490">
    <property type="entry name" value="HELICc"/>
    <property type="match status" value="1"/>
</dbReference>
<sequence>MTTGEHFAVDLQVMEGKYAQPVRRSGPFVDVGTRRYRLAPAVLDAVRAVEAHSALPMGQRTETRNVRLLAELRQALDGAAQDGSERESPALDIDLRQLAETRVVRPDRVGLIVEQRPDGGLDVQPDLGVGVDPDKTARRWHHLDSDAADGGVLRIEDDLVLLDEHERAAVSEVRQNAHIAADQVDDFIQAPGDFFDPDLVDVELGFGFRVTGIGRIAPMTFAKAGESGISWLARDGVAGPEALATKARSLPEHAEIETKVDQAWQAGRDVVTLDDGLVDIADRSRVREVLEASRTQLEQLGADLAGAFSGPDQEQRDTVRVGVIVADATDLAEQQRAAARAAQPRRAVTYDDLRMDPYPHQREGIEWMTGLMHGTLDADGKAPARIQGAILADDMGLGKTFMTLVALREYLRAEQDDERHARVGQGRPTLAVLPVALLENWLEELDRVFPESPFDDVVLLQGPGLKQFRIRGARRETAVGEHDLDSRGMVRDDVVAQRTSLRIGPEHGATRLDMPNRLVLTTYETLQRYQISLSRVDWGVVVMDEAQKIKNPETLAARAAKGLRARFKLLATGTPVENELGDFWSLVDTAQPGLLGTSADFRARWVKPMESASSAEKGELGRDLRAAVGPFMLRRVKEDHLKELPAKHLHTVRHTMPQIQVDAYDEVLHRFRTFGRGVQGAAFKALHGLRLVSLHPQAPGPFDSDQSALQLSARTHATAEILDEVRDRGEKAIVFVIDKGVQRALSGWMMQRYGLAVSVVNGDTAATSTGGGATRKSVIRRFEQADGFNVIIMSPLAVGVGLTIVGANHAIHLERHWNPAKEAQATDRIYRIGQKRDVHVYLPMALHPDRDSFDVNLDRLLANKTFLSDAVVAPEVVSGDELLNGLGLDAGTASDPVDREG</sequence>
<dbReference type="CDD" id="cd18793">
    <property type="entry name" value="SF2_C_SNF"/>
    <property type="match status" value="1"/>
</dbReference>
<dbReference type="SMART" id="SM00487">
    <property type="entry name" value="DEXDc"/>
    <property type="match status" value="1"/>
</dbReference>
<dbReference type="PANTHER" id="PTHR45629">
    <property type="entry name" value="SNF2/RAD54 FAMILY MEMBER"/>
    <property type="match status" value="1"/>
</dbReference>
<dbReference type="InterPro" id="IPR038718">
    <property type="entry name" value="SNF2-like_sf"/>
</dbReference>
<dbReference type="InterPro" id="IPR001650">
    <property type="entry name" value="Helicase_C-like"/>
</dbReference>